<dbReference type="InterPro" id="IPR058570">
    <property type="entry name" value="HROB_OB"/>
</dbReference>
<dbReference type="GO" id="GO:0000725">
    <property type="term" value="P:recombinational repair"/>
    <property type="evidence" value="ECO:0007669"/>
    <property type="project" value="InterPro"/>
</dbReference>
<comment type="caution">
    <text evidence="2">The sequence shown here is derived from an EMBL/GenBank/DDBJ whole genome shotgun (WGS) entry which is preliminary data.</text>
</comment>
<evidence type="ECO:0000259" key="1">
    <source>
        <dbReference type="Pfam" id="PF15072"/>
    </source>
</evidence>
<reference evidence="2" key="1">
    <citation type="journal article" date="2019" name="Sci. Rep.">
        <title>Draft genome of Tanacetum cinerariifolium, the natural source of mosquito coil.</title>
        <authorList>
            <person name="Yamashiro T."/>
            <person name="Shiraishi A."/>
            <person name="Satake H."/>
            <person name="Nakayama K."/>
        </authorList>
    </citation>
    <scope>NUCLEOTIDE SEQUENCE</scope>
</reference>
<gene>
    <name evidence="2" type="ORF">Tci_063510</name>
</gene>
<evidence type="ECO:0000313" key="2">
    <source>
        <dbReference type="EMBL" id="GEU91532.1"/>
    </source>
</evidence>
<proteinExistence type="predicted"/>
<feature type="domain" description="Homologous recombination OB-fold protein OB-fold" evidence="1">
    <location>
        <begin position="100"/>
        <end position="179"/>
    </location>
</feature>
<dbReference type="Pfam" id="PF15072">
    <property type="entry name" value="HROB"/>
    <property type="match status" value="1"/>
</dbReference>
<accession>A0A6L2P2P7</accession>
<protein>
    <recommendedName>
        <fullName evidence="1">Homologous recombination OB-fold protein OB-fold domain-containing protein</fullName>
    </recommendedName>
</protein>
<dbReference type="EMBL" id="BKCJ010010425">
    <property type="protein sequence ID" value="GEU91532.1"/>
    <property type="molecule type" value="Genomic_DNA"/>
</dbReference>
<dbReference type="PANTHER" id="PTHR14523:SF1">
    <property type="entry name" value="HOMOLOGOUS RECOMBINATION OB-FOLD PROTEIN"/>
    <property type="match status" value="1"/>
</dbReference>
<name>A0A6L2P2P7_TANCI</name>
<dbReference type="PANTHER" id="PTHR14523">
    <property type="entry name" value="UNCHARACTERIZED PROTEIN C17ORF53 HOMOLOG"/>
    <property type="match status" value="1"/>
</dbReference>
<sequence length="188" mass="20800">MCAWAHYNSCYFSGFYRTDRVTHSDGDVGRLNNGGADVVVVTILKCYHWLANNILGLALRIQGCNLVAQQENKRLKFIDMLMLECPAPCLDLSDDEKRKAGIVKFCSPNMLGDLNVSLKDLSDTIPGTMHHKVIVEGGYGKYITVSAAMILKNVCVFTLKPSKHYLNITIRNVVEVFRKDTVPGSGSG</sequence>
<dbReference type="InterPro" id="IPR028045">
    <property type="entry name" value="HROB"/>
</dbReference>
<organism evidence="2">
    <name type="scientific">Tanacetum cinerariifolium</name>
    <name type="common">Dalmatian daisy</name>
    <name type="synonym">Chrysanthemum cinerariifolium</name>
    <dbReference type="NCBI Taxonomy" id="118510"/>
    <lineage>
        <taxon>Eukaryota</taxon>
        <taxon>Viridiplantae</taxon>
        <taxon>Streptophyta</taxon>
        <taxon>Embryophyta</taxon>
        <taxon>Tracheophyta</taxon>
        <taxon>Spermatophyta</taxon>
        <taxon>Magnoliopsida</taxon>
        <taxon>eudicotyledons</taxon>
        <taxon>Gunneridae</taxon>
        <taxon>Pentapetalae</taxon>
        <taxon>asterids</taxon>
        <taxon>campanulids</taxon>
        <taxon>Asterales</taxon>
        <taxon>Asteraceae</taxon>
        <taxon>Asteroideae</taxon>
        <taxon>Anthemideae</taxon>
        <taxon>Anthemidinae</taxon>
        <taxon>Tanacetum</taxon>
    </lineage>
</organism>
<dbReference type="AlphaFoldDB" id="A0A6L2P2P7"/>